<dbReference type="Proteomes" id="UP000646738">
    <property type="component" value="Unassembled WGS sequence"/>
</dbReference>
<dbReference type="Pfam" id="PF01740">
    <property type="entry name" value="STAS"/>
    <property type="match status" value="1"/>
</dbReference>
<dbReference type="PROSITE" id="PS50801">
    <property type="entry name" value="STAS"/>
    <property type="match status" value="1"/>
</dbReference>
<accession>A0ABQ3RKP8</accession>
<protein>
    <recommendedName>
        <fullName evidence="1">STAS domain-containing protein</fullName>
    </recommendedName>
</protein>
<dbReference type="InterPro" id="IPR002645">
    <property type="entry name" value="STAS_dom"/>
</dbReference>
<keyword evidence="3" id="KW-1185">Reference proteome</keyword>
<reference evidence="3" key="1">
    <citation type="submission" date="2023-07" db="EMBL/GenBank/DDBJ databases">
        <title>Whole genome shotgun sequence of Streptomyces achromogenes subsp. rubradiris NBRC 14000.</title>
        <authorList>
            <person name="Komaki H."/>
            <person name="Tamura T."/>
        </authorList>
    </citation>
    <scope>NUCLEOTIDE SEQUENCE [LARGE SCALE GENOMIC DNA]</scope>
    <source>
        <strain evidence="3">NBRC 14000</strain>
    </source>
</reference>
<evidence type="ECO:0000313" key="2">
    <source>
        <dbReference type="EMBL" id="GHI56426.1"/>
    </source>
</evidence>
<comment type="caution">
    <text evidence="2">The sequence shown here is derived from an EMBL/GenBank/DDBJ whole genome shotgun (WGS) entry which is preliminary data.</text>
</comment>
<evidence type="ECO:0000259" key="1">
    <source>
        <dbReference type="PROSITE" id="PS50801"/>
    </source>
</evidence>
<gene>
    <name evidence="2" type="ORF">Srubr_62720</name>
</gene>
<organism evidence="2 3">
    <name type="scientific">Streptomyces rubradiris</name>
    <name type="common">Streptomyces achromogenes subsp. rubradiris</name>
    <dbReference type="NCBI Taxonomy" id="285531"/>
    <lineage>
        <taxon>Bacteria</taxon>
        <taxon>Bacillati</taxon>
        <taxon>Actinomycetota</taxon>
        <taxon>Actinomycetes</taxon>
        <taxon>Kitasatosporales</taxon>
        <taxon>Streptomycetaceae</taxon>
        <taxon>Streptomyces</taxon>
    </lineage>
</organism>
<dbReference type="CDD" id="cd07043">
    <property type="entry name" value="STAS_anti-anti-sigma_factors"/>
    <property type="match status" value="1"/>
</dbReference>
<proteinExistence type="predicted"/>
<dbReference type="InterPro" id="IPR036513">
    <property type="entry name" value="STAS_dom_sf"/>
</dbReference>
<dbReference type="SUPFAM" id="SSF52091">
    <property type="entry name" value="SpoIIaa-like"/>
    <property type="match status" value="1"/>
</dbReference>
<dbReference type="EMBL" id="BNEA01000015">
    <property type="protein sequence ID" value="GHI56426.1"/>
    <property type="molecule type" value="Genomic_DNA"/>
</dbReference>
<dbReference type="Gene3D" id="3.30.750.24">
    <property type="entry name" value="STAS domain"/>
    <property type="match status" value="1"/>
</dbReference>
<name>A0ABQ3RKP8_STRRR</name>
<sequence>MALTFLATTQLPLQQAIVLGAILSLLLYCAQAARQARFLALTRDPEGRWHLSDPPDRLPPGDVTVLYYAGTSFFAELPRIEQALPRADDAHGAVLILVVRGAPDVPSATMAKVIRRHARELDRQGGRLILAGVTPGLARILRMTGVDRDLGPGGIVPAAGAVFEPLDRALADARSWIAARSGEATDGTAGLRTPPDPPT</sequence>
<evidence type="ECO:0000313" key="3">
    <source>
        <dbReference type="Proteomes" id="UP000646738"/>
    </source>
</evidence>
<dbReference type="RefSeq" id="WP_189995248.1">
    <property type="nucleotide sequence ID" value="NZ_BNCB01000007.1"/>
</dbReference>
<feature type="domain" description="STAS" evidence="1">
    <location>
        <begin position="62"/>
        <end position="173"/>
    </location>
</feature>